<gene>
    <name evidence="2" type="ORF">HICCMSTLAB_LOCUS9116</name>
</gene>
<name>A0A8J2HJL3_COTCN</name>
<comment type="caution">
    <text evidence="2">The sequence shown here is derived from an EMBL/GenBank/DDBJ whole genome shotgun (WGS) entry which is preliminary data.</text>
</comment>
<dbReference type="Proteomes" id="UP000786811">
    <property type="component" value="Unassembled WGS sequence"/>
</dbReference>
<dbReference type="EMBL" id="CAJNRD030001122">
    <property type="protein sequence ID" value="CAG5099552.1"/>
    <property type="molecule type" value="Genomic_DNA"/>
</dbReference>
<keyword evidence="3" id="KW-1185">Reference proteome</keyword>
<organism evidence="2 3">
    <name type="scientific">Cotesia congregata</name>
    <name type="common">Parasitoid wasp</name>
    <name type="synonym">Apanteles congregatus</name>
    <dbReference type="NCBI Taxonomy" id="51543"/>
    <lineage>
        <taxon>Eukaryota</taxon>
        <taxon>Metazoa</taxon>
        <taxon>Ecdysozoa</taxon>
        <taxon>Arthropoda</taxon>
        <taxon>Hexapoda</taxon>
        <taxon>Insecta</taxon>
        <taxon>Pterygota</taxon>
        <taxon>Neoptera</taxon>
        <taxon>Endopterygota</taxon>
        <taxon>Hymenoptera</taxon>
        <taxon>Apocrita</taxon>
        <taxon>Ichneumonoidea</taxon>
        <taxon>Braconidae</taxon>
        <taxon>Microgastrinae</taxon>
        <taxon>Cotesia</taxon>
    </lineage>
</organism>
<protein>
    <submittedName>
        <fullName evidence="2">Uncharacterized protein</fullName>
    </submittedName>
</protein>
<dbReference type="OrthoDB" id="10371856at2759"/>
<dbReference type="AlphaFoldDB" id="A0A8J2HJL3"/>
<feature type="region of interest" description="Disordered" evidence="1">
    <location>
        <begin position="215"/>
        <end position="238"/>
    </location>
</feature>
<accession>A0A8J2HJL3</accession>
<evidence type="ECO:0000313" key="3">
    <source>
        <dbReference type="Proteomes" id="UP000786811"/>
    </source>
</evidence>
<evidence type="ECO:0000256" key="1">
    <source>
        <dbReference type="SAM" id="MobiDB-lite"/>
    </source>
</evidence>
<proteinExistence type="predicted"/>
<reference evidence="2" key="1">
    <citation type="submission" date="2021-04" db="EMBL/GenBank/DDBJ databases">
        <authorList>
            <person name="Chebbi M.A.C M."/>
        </authorList>
    </citation>
    <scope>NUCLEOTIDE SEQUENCE</scope>
</reference>
<evidence type="ECO:0000313" key="2">
    <source>
        <dbReference type="EMBL" id="CAG5099552.1"/>
    </source>
</evidence>
<sequence>MVHKKENLVETPKANVTLNISSENIPLEVNNGKDQVQGQQVPLKAAEIASQVKTSEEYQETCRVLCKDQLQTFNCANRLSDTSKGEVIVLEPPTKRPKTELKFYGEFEADKTINKQSLLNDVSLNFEVAGTGEVEVDSQQVSNVQIVDNSKDNIGEVHQNAAVSFDKKVFALKILKLDKNTKIQPVYSYGKEADEDSCEIVSGSKAHDNFAVGSARMPMNLPTPQPDVSATTRSMEDPSTVCVPKCETFPARSKYPHSLK</sequence>